<sequence>MSVSSADEEVKELKKALSDKDRELELARSLLAASTQQQQNTGAFPEGSSAKSDDQRTSQSSSNNGHISLRLQK</sequence>
<keyword evidence="2" id="KW-1185">Reference proteome</keyword>
<gene>
    <name evidence="1" type="ORF">D5086_014629</name>
</gene>
<proteinExistence type="predicted"/>
<evidence type="ECO:0000313" key="2">
    <source>
        <dbReference type="Proteomes" id="UP000309997"/>
    </source>
</evidence>
<dbReference type="Proteomes" id="UP000309997">
    <property type="component" value="Unassembled WGS sequence"/>
</dbReference>
<dbReference type="EMBL" id="RCHU02000007">
    <property type="protein sequence ID" value="KAL3583568.1"/>
    <property type="molecule type" value="Genomic_DNA"/>
</dbReference>
<accession>A0ACC4BY19</accession>
<organism evidence="1 2">
    <name type="scientific">Populus alba</name>
    <name type="common">White poplar</name>
    <dbReference type="NCBI Taxonomy" id="43335"/>
    <lineage>
        <taxon>Eukaryota</taxon>
        <taxon>Viridiplantae</taxon>
        <taxon>Streptophyta</taxon>
        <taxon>Embryophyta</taxon>
        <taxon>Tracheophyta</taxon>
        <taxon>Spermatophyta</taxon>
        <taxon>Magnoliopsida</taxon>
        <taxon>eudicotyledons</taxon>
        <taxon>Gunneridae</taxon>
        <taxon>Pentapetalae</taxon>
        <taxon>rosids</taxon>
        <taxon>fabids</taxon>
        <taxon>Malpighiales</taxon>
        <taxon>Salicaceae</taxon>
        <taxon>Saliceae</taxon>
        <taxon>Populus</taxon>
    </lineage>
</organism>
<comment type="caution">
    <text evidence="1">The sequence shown here is derived from an EMBL/GenBank/DDBJ whole genome shotgun (WGS) entry which is preliminary data.</text>
</comment>
<evidence type="ECO:0000313" key="1">
    <source>
        <dbReference type="EMBL" id="KAL3583568.1"/>
    </source>
</evidence>
<name>A0ACC4BY19_POPAL</name>
<reference evidence="1 2" key="1">
    <citation type="journal article" date="2024" name="Plant Biotechnol. J.">
        <title>Genome and CRISPR/Cas9 system of a widespread forest tree (Populus alba) in the world.</title>
        <authorList>
            <person name="Liu Y.J."/>
            <person name="Jiang P.F."/>
            <person name="Han X.M."/>
            <person name="Li X.Y."/>
            <person name="Wang H.M."/>
            <person name="Wang Y.J."/>
            <person name="Wang X.X."/>
            <person name="Zeng Q.Y."/>
        </authorList>
    </citation>
    <scope>NUCLEOTIDE SEQUENCE [LARGE SCALE GENOMIC DNA]</scope>
    <source>
        <strain evidence="2">cv. PAL-ZL1</strain>
    </source>
</reference>
<protein>
    <submittedName>
        <fullName evidence="1">Uncharacterized protein</fullName>
    </submittedName>
</protein>